<feature type="domain" description="HTH crp-type" evidence="4">
    <location>
        <begin position="175"/>
        <end position="246"/>
    </location>
</feature>
<dbReference type="InterPro" id="IPR036388">
    <property type="entry name" value="WH-like_DNA-bd_sf"/>
</dbReference>
<dbReference type="InterPro" id="IPR014710">
    <property type="entry name" value="RmlC-like_jellyroll"/>
</dbReference>
<sequence>MCRAGARFSIFGNNTGMTPNQLHSSDRFAAELLQSRQLSRKFANALAQPLAFKSRPLHRFAAGVSLCKAGDRVTQLPFVMSGRLDAVVHVPGVQGGQIVPISFRAGEMAFLSYLFNQLPSGSDLVVGEPSTIQWLPLKDIETCLLNDQGLLLMLVRFLGQRLRELQARERSWAARGVQTRLCAGLARMAADLPSRSDRRTVVVATHEQIAASCGISRPKASIALKVLEGDGVLKLGRGWIEVLNLRGLIERSD</sequence>
<dbReference type="SUPFAM" id="SSF46785">
    <property type="entry name" value="Winged helix' DNA-binding domain"/>
    <property type="match status" value="1"/>
</dbReference>
<dbReference type="AlphaFoldDB" id="A0A315E1X9"/>
<keyword evidence="3" id="KW-0804">Transcription</keyword>
<dbReference type="PROSITE" id="PS51063">
    <property type="entry name" value="HTH_CRP_2"/>
    <property type="match status" value="1"/>
</dbReference>
<evidence type="ECO:0000256" key="3">
    <source>
        <dbReference type="ARBA" id="ARBA00023163"/>
    </source>
</evidence>
<evidence type="ECO:0000313" key="6">
    <source>
        <dbReference type="Proteomes" id="UP000250790"/>
    </source>
</evidence>
<dbReference type="InterPro" id="IPR018490">
    <property type="entry name" value="cNMP-bd_dom_sf"/>
</dbReference>
<evidence type="ECO:0000259" key="4">
    <source>
        <dbReference type="PROSITE" id="PS51063"/>
    </source>
</evidence>
<dbReference type="SUPFAM" id="SSF51206">
    <property type="entry name" value="cAMP-binding domain-like"/>
    <property type="match status" value="1"/>
</dbReference>
<dbReference type="InterPro" id="IPR012318">
    <property type="entry name" value="HTH_CRP"/>
</dbReference>
<dbReference type="EMBL" id="NESN01000005">
    <property type="protein sequence ID" value="PUE51930.1"/>
    <property type="molecule type" value="Genomic_DNA"/>
</dbReference>
<evidence type="ECO:0000256" key="1">
    <source>
        <dbReference type="ARBA" id="ARBA00023015"/>
    </source>
</evidence>
<evidence type="ECO:0000256" key="2">
    <source>
        <dbReference type="ARBA" id="ARBA00023125"/>
    </source>
</evidence>
<organism evidence="5 6">
    <name type="scientific">Limnohabitans parvus II-B4</name>
    <dbReference type="NCBI Taxonomy" id="1293052"/>
    <lineage>
        <taxon>Bacteria</taxon>
        <taxon>Pseudomonadati</taxon>
        <taxon>Pseudomonadota</taxon>
        <taxon>Betaproteobacteria</taxon>
        <taxon>Burkholderiales</taxon>
        <taxon>Comamonadaceae</taxon>
        <taxon>Limnohabitans</taxon>
    </lineage>
</organism>
<reference evidence="5 6" key="1">
    <citation type="submission" date="2017-04" db="EMBL/GenBank/DDBJ databases">
        <title>Unexpected and diverse lifestyles within the genus Limnohabitans.</title>
        <authorList>
            <person name="Kasalicky V."/>
            <person name="Mehrshad M."/>
            <person name="Andrei S.-A."/>
            <person name="Salcher M."/>
            <person name="Kratochvilova H."/>
            <person name="Simek K."/>
            <person name="Ghai R."/>
        </authorList>
    </citation>
    <scope>NUCLEOTIDE SEQUENCE [LARGE SCALE GENOMIC DNA]</scope>
    <source>
        <strain evidence="5 6">II-B4</strain>
    </source>
</reference>
<comment type="caution">
    <text evidence="5">The sequence shown here is derived from an EMBL/GenBank/DDBJ whole genome shotgun (WGS) entry which is preliminary data.</text>
</comment>
<evidence type="ECO:0000313" key="5">
    <source>
        <dbReference type="EMBL" id="PUE51930.1"/>
    </source>
</evidence>
<dbReference type="Gene3D" id="2.60.120.10">
    <property type="entry name" value="Jelly Rolls"/>
    <property type="match status" value="1"/>
</dbReference>
<dbReference type="OrthoDB" id="8895752at2"/>
<keyword evidence="6" id="KW-1185">Reference proteome</keyword>
<dbReference type="GO" id="GO:0003677">
    <property type="term" value="F:DNA binding"/>
    <property type="evidence" value="ECO:0007669"/>
    <property type="project" value="UniProtKB-KW"/>
</dbReference>
<dbReference type="Proteomes" id="UP000250790">
    <property type="component" value="Unassembled WGS sequence"/>
</dbReference>
<proteinExistence type="predicted"/>
<keyword evidence="1" id="KW-0805">Transcription regulation</keyword>
<name>A0A315E1X9_9BURK</name>
<accession>A0A315E1X9</accession>
<dbReference type="Gene3D" id="1.10.10.10">
    <property type="entry name" value="Winged helix-like DNA-binding domain superfamily/Winged helix DNA-binding domain"/>
    <property type="match status" value="1"/>
</dbReference>
<dbReference type="InterPro" id="IPR036390">
    <property type="entry name" value="WH_DNA-bd_sf"/>
</dbReference>
<keyword evidence="2" id="KW-0238">DNA-binding</keyword>
<protein>
    <recommendedName>
        <fullName evidence="4">HTH crp-type domain-containing protein</fullName>
    </recommendedName>
</protein>
<dbReference type="GO" id="GO:0006355">
    <property type="term" value="P:regulation of DNA-templated transcription"/>
    <property type="evidence" value="ECO:0007669"/>
    <property type="project" value="InterPro"/>
</dbReference>
<gene>
    <name evidence="5" type="ORF">B9Z37_12680</name>
</gene>
<dbReference type="Pfam" id="PF13545">
    <property type="entry name" value="HTH_Crp_2"/>
    <property type="match status" value="1"/>
</dbReference>